<feature type="region of interest" description="Disordered" evidence="1">
    <location>
        <begin position="231"/>
        <end position="254"/>
    </location>
</feature>
<feature type="compositionally biased region" description="Basic and acidic residues" evidence="1">
    <location>
        <begin position="42"/>
        <end position="53"/>
    </location>
</feature>
<keyword evidence="3" id="KW-1185">Reference proteome</keyword>
<protein>
    <submittedName>
        <fullName evidence="2">Uncharacterized protein</fullName>
    </submittedName>
</protein>
<comment type="caution">
    <text evidence="2">The sequence shown here is derived from an EMBL/GenBank/DDBJ whole genome shotgun (WGS) entry which is preliminary data.</text>
</comment>
<dbReference type="Proteomes" id="UP001451303">
    <property type="component" value="Unassembled WGS sequence"/>
</dbReference>
<gene>
    <name evidence="2" type="ORF">QR685DRAFT_544275</name>
</gene>
<feature type="compositionally biased region" description="Basic and acidic residues" evidence="1">
    <location>
        <begin position="197"/>
        <end position="217"/>
    </location>
</feature>
<name>A0ABR3DD55_NEUIN</name>
<accession>A0ABR3DD55</accession>
<reference evidence="2 3" key="1">
    <citation type="submission" date="2023-09" db="EMBL/GenBank/DDBJ databases">
        <title>Multi-omics analysis of a traditional fermented food reveals byproduct-associated fungal strains for waste-to-food upcycling.</title>
        <authorList>
            <consortium name="Lawrence Berkeley National Laboratory"/>
            <person name="Rekdal V.M."/>
            <person name="Villalobos-Escobedo J.M."/>
            <person name="Rodriguez-Valeron N."/>
            <person name="Garcia M.O."/>
            <person name="Vasquez D.P."/>
            <person name="Damayanti I."/>
            <person name="Sorensen P.M."/>
            <person name="Baidoo E.E."/>
            <person name="De Carvalho A.C."/>
            <person name="Riley R."/>
            <person name="Lipzen A."/>
            <person name="He G."/>
            <person name="Yan M."/>
            <person name="Haridas S."/>
            <person name="Daum C."/>
            <person name="Yoshinaga Y."/>
            <person name="Ng V."/>
            <person name="Grigoriev I.V."/>
            <person name="Munk R."/>
            <person name="Nuraida L."/>
            <person name="Wijaya C.H."/>
            <person name="Morales P.-C."/>
            <person name="Keasling J.D."/>
        </authorList>
    </citation>
    <scope>NUCLEOTIDE SEQUENCE [LARGE SCALE GENOMIC DNA]</scope>
    <source>
        <strain evidence="2 3">FGSC 2613</strain>
    </source>
</reference>
<feature type="region of interest" description="Disordered" evidence="1">
    <location>
        <begin position="171"/>
        <end position="219"/>
    </location>
</feature>
<feature type="compositionally biased region" description="Polar residues" evidence="1">
    <location>
        <begin position="290"/>
        <end position="299"/>
    </location>
</feature>
<feature type="compositionally biased region" description="Acidic residues" evidence="1">
    <location>
        <begin position="26"/>
        <end position="41"/>
    </location>
</feature>
<sequence length="299" mass="32632">MSKLILGRWLENLKTSTPRREGVVWVEEEEEWEEEEEEEEEKGATEDRREKGNGRGRLACCTPIRSAHKQKERREQEAEKGAGTLRPTLAGPADQGLDPCGPLLFRPGLEATWKERGWSILLDTGSIAPCRGQRHMWWKKRSEESGTAWIGKGASINTDFDPGSFRAGVPGPGGATHRPIFPGTARPGSPITGQGGFEKEREGDAPLKKEASLEKSDPWSIMQEQTSLKASSIHPLGMPGAKSRQNTVPHGDGLRFDTSPFLTWTLLPRGDGETVGGRGRQASQPLVGASFSSTSPTKG</sequence>
<feature type="region of interest" description="Disordered" evidence="1">
    <location>
        <begin position="267"/>
        <end position="299"/>
    </location>
</feature>
<evidence type="ECO:0000256" key="1">
    <source>
        <dbReference type="SAM" id="MobiDB-lite"/>
    </source>
</evidence>
<organism evidence="2 3">
    <name type="scientific">Neurospora intermedia</name>
    <dbReference type="NCBI Taxonomy" id="5142"/>
    <lineage>
        <taxon>Eukaryota</taxon>
        <taxon>Fungi</taxon>
        <taxon>Dikarya</taxon>
        <taxon>Ascomycota</taxon>
        <taxon>Pezizomycotina</taxon>
        <taxon>Sordariomycetes</taxon>
        <taxon>Sordariomycetidae</taxon>
        <taxon>Sordariales</taxon>
        <taxon>Sordariaceae</taxon>
        <taxon>Neurospora</taxon>
    </lineage>
</organism>
<evidence type="ECO:0000313" key="3">
    <source>
        <dbReference type="Proteomes" id="UP001451303"/>
    </source>
</evidence>
<feature type="region of interest" description="Disordered" evidence="1">
    <location>
        <begin position="18"/>
        <end position="95"/>
    </location>
</feature>
<proteinExistence type="predicted"/>
<evidence type="ECO:0000313" key="2">
    <source>
        <dbReference type="EMBL" id="KAL0470618.1"/>
    </source>
</evidence>
<dbReference type="EMBL" id="JAVLET010000004">
    <property type="protein sequence ID" value="KAL0470618.1"/>
    <property type="molecule type" value="Genomic_DNA"/>
</dbReference>